<protein>
    <submittedName>
        <fullName evidence="1">Enoyl-CoA hydratase/isomerase family protein</fullName>
    </submittedName>
</protein>
<comment type="caution">
    <text evidence="1">The sequence shown here is derived from an EMBL/GenBank/DDBJ whole genome shotgun (WGS) entry which is preliminary data.</text>
</comment>
<gene>
    <name evidence="1" type="ORF">C4532_08080</name>
</gene>
<dbReference type="InterPro" id="IPR029045">
    <property type="entry name" value="ClpP/crotonase-like_dom_sf"/>
</dbReference>
<dbReference type="EMBL" id="QZKI01000062">
    <property type="protein sequence ID" value="RJP71093.1"/>
    <property type="molecule type" value="Genomic_DNA"/>
</dbReference>
<reference evidence="1 2" key="1">
    <citation type="journal article" date="2017" name="ISME J.">
        <title>Energy and carbon metabolisms in a deep terrestrial subsurface fluid microbial community.</title>
        <authorList>
            <person name="Momper L."/>
            <person name="Jungbluth S.P."/>
            <person name="Lee M.D."/>
            <person name="Amend J.P."/>
        </authorList>
    </citation>
    <scope>NUCLEOTIDE SEQUENCE [LARGE SCALE GENOMIC DNA]</scope>
    <source>
        <strain evidence="1">SURF_17</strain>
    </source>
</reference>
<dbReference type="Proteomes" id="UP000285961">
    <property type="component" value="Unassembled WGS sequence"/>
</dbReference>
<dbReference type="Pfam" id="PF00378">
    <property type="entry name" value="ECH_1"/>
    <property type="match status" value="1"/>
</dbReference>
<dbReference type="PANTHER" id="PTHR11941:SF54">
    <property type="entry name" value="ENOYL-COA HYDRATASE, MITOCHONDRIAL"/>
    <property type="match status" value="1"/>
</dbReference>
<evidence type="ECO:0000313" key="2">
    <source>
        <dbReference type="Proteomes" id="UP000285961"/>
    </source>
</evidence>
<dbReference type="InterPro" id="IPR001753">
    <property type="entry name" value="Enoyl-CoA_hydra/iso"/>
</dbReference>
<dbReference type="PANTHER" id="PTHR11941">
    <property type="entry name" value="ENOYL-COA HYDRATASE-RELATED"/>
    <property type="match status" value="1"/>
</dbReference>
<dbReference type="SUPFAM" id="SSF52096">
    <property type="entry name" value="ClpP/crotonase"/>
    <property type="match status" value="1"/>
</dbReference>
<name>A0A419F004_9BACT</name>
<proteinExistence type="predicted"/>
<accession>A0A419F004</accession>
<sequence length="277" mass="30482">MAYEGYECLRIRRERGVAFVTIDHPPINLFDLTLMHEMNRVGIELEADESIRVVVFDSANPDYFIAHADVTLIQSLPTDVPPKATLLSPFHAMVDRFRTMPKATIAQIEGRVRGGGSEFVLSLDMRFGALGRAILSQPEVALGIIPGGSGTQRLPRLMGRGRALEVILGCEDIPADLAERYGYINRALPPEKLAPFVERLAYRIASFPAEAIALAKASVNASELPTIEGLLEEAHYFNQSLATQPAQKRMARFMEIGGQTPQAELDLEPLVQKLSDA</sequence>
<evidence type="ECO:0000313" key="1">
    <source>
        <dbReference type="EMBL" id="RJP71093.1"/>
    </source>
</evidence>
<dbReference type="GO" id="GO:0016853">
    <property type="term" value="F:isomerase activity"/>
    <property type="evidence" value="ECO:0007669"/>
    <property type="project" value="UniProtKB-KW"/>
</dbReference>
<dbReference type="CDD" id="cd06558">
    <property type="entry name" value="crotonase-like"/>
    <property type="match status" value="1"/>
</dbReference>
<organism evidence="1 2">
    <name type="scientific">Candidatus Abyssobacteria bacterium SURF_17</name>
    <dbReference type="NCBI Taxonomy" id="2093361"/>
    <lineage>
        <taxon>Bacteria</taxon>
        <taxon>Pseudomonadati</taxon>
        <taxon>Candidatus Hydrogenedentota</taxon>
        <taxon>Candidatus Abyssobacteria</taxon>
    </lineage>
</organism>
<dbReference type="AlphaFoldDB" id="A0A419F004"/>
<dbReference type="Gene3D" id="3.90.226.10">
    <property type="entry name" value="2-enoyl-CoA Hydratase, Chain A, domain 1"/>
    <property type="match status" value="1"/>
</dbReference>
<dbReference type="GO" id="GO:0006635">
    <property type="term" value="P:fatty acid beta-oxidation"/>
    <property type="evidence" value="ECO:0007669"/>
    <property type="project" value="TreeGrafter"/>
</dbReference>
<keyword evidence="1" id="KW-0413">Isomerase</keyword>